<dbReference type="InterPro" id="IPR036388">
    <property type="entry name" value="WH-like_DNA-bd_sf"/>
</dbReference>
<evidence type="ECO:0000256" key="3">
    <source>
        <dbReference type="ARBA" id="ARBA00023015"/>
    </source>
</evidence>
<dbReference type="CDD" id="cd07377">
    <property type="entry name" value="WHTH_GntR"/>
    <property type="match status" value="1"/>
</dbReference>
<dbReference type="GO" id="GO:0003677">
    <property type="term" value="F:DNA binding"/>
    <property type="evidence" value="ECO:0007669"/>
    <property type="project" value="UniProtKB-KW"/>
</dbReference>
<dbReference type="GO" id="GO:0003700">
    <property type="term" value="F:DNA-binding transcription factor activity"/>
    <property type="evidence" value="ECO:0007669"/>
    <property type="project" value="InterPro"/>
</dbReference>
<organism evidence="7 8">
    <name type="scientific">Burkholderia gladioli</name>
    <name type="common">Pseudomonas marginata</name>
    <name type="synonym">Phytomonas marginata</name>
    <dbReference type="NCBI Taxonomy" id="28095"/>
    <lineage>
        <taxon>Bacteria</taxon>
        <taxon>Pseudomonadati</taxon>
        <taxon>Pseudomonadota</taxon>
        <taxon>Betaproteobacteria</taxon>
        <taxon>Burkholderiales</taxon>
        <taxon>Burkholderiaceae</taxon>
        <taxon>Burkholderia</taxon>
    </lineage>
</organism>
<name>A0A2A7SJZ7_BURGA</name>
<comment type="caution">
    <text evidence="7">The sequence shown here is derived from an EMBL/GenBank/DDBJ whole genome shotgun (WGS) entry which is preliminary data.</text>
</comment>
<dbReference type="Gene3D" id="1.10.10.10">
    <property type="entry name" value="Winged helix-like DNA-binding domain superfamily/Winged helix DNA-binding domain"/>
    <property type="match status" value="1"/>
</dbReference>
<dbReference type="Gene3D" id="3.40.640.10">
    <property type="entry name" value="Type I PLP-dependent aspartate aminotransferase-like (Major domain)"/>
    <property type="match status" value="1"/>
</dbReference>
<dbReference type="SUPFAM" id="SSF53383">
    <property type="entry name" value="PLP-dependent transferases"/>
    <property type="match status" value="1"/>
</dbReference>
<dbReference type="InterPro" id="IPR004839">
    <property type="entry name" value="Aminotransferase_I/II_large"/>
</dbReference>
<proteinExistence type="inferred from homology"/>
<dbReference type="InterPro" id="IPR015422">
    <property type="entry name" value="PyrdxlP-dep_Trfase_small"/>
</dbReference>
<sequence>MIRRAGTTLSEGIADNLARQIEEGILPAGSKLPSIREYADASGCSKNTVVSAFDILTANGLIEPRRGSGFFVCRRPGGGNGAAAAAIAESEGSATTLDRAMDVVWLMREQLHESANVLNLGEGFPPVDWLAKTRLDLYHQRVVRTGVASLFRYGSRYGYLPLRQSLQQKLAGYEIDAQPAQIVLTHGANQAIDIVLRYFVRPGDAVLVDDPGYYPLFGKLKLSGARIVGIPRETDGPSIAALEAALAEHRPRLFFTQSVGHNPTATDTSAAKAHRILQLAEAHDLMLVEDDALADLKPRTLTRIATLDQLRRTIYVGSFAKSVSAALRVGFLACEAGLASDLADVKMLMHVSSSEYCERTLDAIVSDGHFLRHTNFLQDKLRRATEAGILALRRLGAEIFRESEQSLYLWASLPGWPDSMQLAQALLERGVILAPGAVFAPGADRLSAYCRFNVAYLADKRFVAALKAVG</sequence>
<evidence type="ECO:0000256" key="5">
    <source>
        <dbReference type="ARBA" id="ARBA00023163"/>
    </source>
</evidence>
<feature type="domain" description="HTH gntR-type" evidence="6">
    <location>
        <begin position="7"/>
        <end position="75"/>
    </location>
</feature>
<accession>A0A2A7SJZ7</accession>
<gene>
    <name evidence="7" type="ORF">CRM94_04690</name>
</gene>
<dbReference type="SUPFAM" id="SSF46785">
    <property type="entry name" value="Winged helix' DNA-binding domain"/>
    <property type="match status" value="1"/>
</dbReference>
<dbReference type="GO" id="GO:0030170">
    <property type="term" value="F:pyridoxal phosphate binding"/>
    <property type="evidence" value="ECO:0007669"/>
    <property type="project" value="InterPro"/>
</dbReference>
<dbReference type="RefSeq" id="WP_098151607.1">
    <property type="nucleotide sequence ID" value="NZ_CADEQK010000003.1"/>
</dbReference>
<keyword evidence="2" id="KW-0663">Pyridoxal phosphate</keyword>
<keyword evidence="3" id="KW-0805">Transcription regulation</keyword>
<evidence type="ECO:0000313" key="8">
    <source>
        <dbReference type="Proteomes" id="UP000220629"/>
    </source>
</evidence>
<dbReference type="PANTHER" id="PTHR46577:SF2">
    <property type="entry name" value="TRANSCRIPTIONAL REGULATORY PROTEIN"/>
    <property type="match status" value="1"/>
</dbReference>
<reference evidence="8" key="1">
    <citation type="submission" date="2017-09" db="EMBL/GenBank/DDBJ databases">
        <title>FDA dAtabase for Regulatory Grade micrObial Sequences (FDA-ARGOS): Supporting development and validation of Infectious Disease Dx tests.</title>
        <authorList>
            <person name="Minogue T."/>
            <person name="Wolcott M."/>
            <person name="Wasieloski L."/>
            <person name="Aguilar W."/>
            <person name="Moore D."/>
            <person name="Tallon L."/>
            <person name="Sadzewicz L."/>
            <person name="Ott S."/>
            <person name="Zhao X."/>
            <person name="Nagaraj S."/>
            <person name="Vavikolanu K."/>
            <person name="Aluvathingal J."/>
            <person name="Nadendla S."/>
            <person name="Sichtig H."/>
        </authorList>
    </citation>
    <scope>NUCLEOTIDE SEQUENCE [LARGE SCALE GENOMIC DNA]</scope>
    <source>
        <strain evidence="8">FDAARGOS_390</strain>
    </source>
</reference>
<dbReference type="CDD" id="cd00609">
    <property type="entry name" value="AAT_like"/>
    <property type="match status" value="1"/>
</dbReference>
<dbReference type="InterPro" id="IPR036390">
    <property type="entry name" value="WH_DNA-bd_sf"/>
</dbReference>
<dbReference type="SMART" id="SM00345">
    <property type="entry name" value="HTH_GNTR"/>
    <property type="match status" value="1"/>
</dbReference>
<keyword evidence="4" id="KW-0238">DNA-binding</keyword>
<evidence type="ECO:0000256" key="2">
    <source>
        <dbReference type="ARBA" id="ARBA00022898"/>
    </source>
</evidence>
<dbReference type="Pfam" id="PF00392">
    <property type="entry name" value="GntR"/>
    <property type="match status" value="1"/>
</dbReference>
<dbReference type="Pfam" id="PF00155">
    <property type="entry name" value="Aminotran_1_2"/>
    <property type="match status" value="1"/>
</dbReference>
<dbReference type="EMBL" id="PDDY01000001">
    <property type="protein sequence ID" value="PEH43615.1"/>
    <property type="molecule type" value="Genomic_DNA"/>
</dbReference>
<comment type="similarity">
    <text evidence="1">In the C-terminal section; belongs to the class-I pyridoxal-phosphate-dependent aminotransferase family.</text>
</comment>
<evidence type="ECO:0000256" key="4">
    <source>
        <dbReference type="ARBA" id="ARBA00023125"/>
    </source>
</evidence>
<dbReference type="Proteomes" id="UP000220629">
    <property type="component" value="Unassembled WGS sequence"/>
</dbReference>
<dbReference type="InterPro" id="IPR015424">
    <property type="entry name" value="PyrdxlP-dep_Trfase"/>
</dbReference>
<keyword evidence="5" id="KW-0804">Transcription</keyword>
<dbReference type="InterPro" id="IPR051446">
    <property type="entry name" value="HTH_trans_reg/aminotransferase"/>
</dbReference>
<dbReference type="InterPro" id="IPR015421">
    <property type="entry name" value="PyrdxlP-dep_Trfase_major"/>
</dbReference>
<evidence type="ECO:0000313" key="7">
    <source>
        <dbReference type="EMBL" id="PEH43615.1"/>
    </source>
</evidence>
<dbReference type="AlphaFoldDB" id="A0A2A7SJZ7"/>
<evidence type="ECO:0000256" key="1">
    <source>
        <dbReference type="ARBA" id="ARBA00005384"/>
    </source>
</evidence>
<dbReference type="PANTHER" id="PTHR46577">
    <property type="entry name" value="HTH-TYPE TRANSCRIPTIONAL REGULATORY PROTEIN GABR"/>
    <property type="match status" value="1"/>
</dbReference>
<dbReference type="InterPro" id="IPR000524">
    <property type="entry name" value="Tscrpt_reg_HTH_GntR"/>
</dbReference>
<evidence type="ECO:0000259" key="6">
    <source>
        <dbReference type="PROSITE" id="PS50949"/>
    </source>
</evidence>
<dbReference type="Gene3D" id="3.90.1150.10">
    <property type="entry name" value="Aspartate Aminotransferase, domain 1"/>
    <property type="match status" value="1"/>
</dbReference>
<protein>
    <submittedName>
        <fullName evidence="7">GntR family transcriptional regulator</fullName>
    </submittedName>
</protein>
<dbReference type="PROSITE" id="PS50949">
    <property type="entry name" value="HTH_GNTR"/>
    <property type="match status" value="1"/>
</dbReference>